<evidence type="ECO:0000313" key="2">
    <source>
        <dbReference type="EnsemblPlants" id="QL02p093188:mrna"/>
    </source>
</evidence>
<proteinExistence type="predicted"/>
<dbReference type="InParanoid" id="A0A7N2L0Z1"/>
<protein>
    <submittedName>
        <fullName evidence="2">Uncharacterized protein</fullName>
    </submittedName>
</protein>
<dbReference type="Gramene" id="QL02p093188:mrna">
    <property type="protein sequence ID" value="QL02p093188:mrna"/>
    <property type="gene ID" value="QL02p093188"/>
</dbReference>
<dbReference type="EnsemblPlants" id="QL02p093188:mrna">
    <property type="protein sequence ID" value="QL02p093188:mrna"/>
    <property type="gene ID" value="QL02p093188"/>
</dbReference>
<dbReference type="Proteomes" id="UP000594261">
    <property type="component" value="Chromosome 2"/>
</dbReference>
<accession>A0A7N2L0Z1</accession>
<dbReference type="AlphaFoldDB" id="A0A7N2L0Z1"/>
<name>A0A7N2L0Z1_QUELO</name>
<evidence type="ECO:0000256" key="1">
    <source>
        <dbReference type="SAM" id="MobiDB-lite"/>
    </source>
</evidence>
<sequence length="153" mass="16800">MAGNESFEALRVENSKSHEVVVEEEEEEEYEEDPEEAEVEESEEEEDEEDEPEGEPLGELELSELQSSAPLGEPKLGDSQFETLAPSSSSLQSSLNDHCAVLAVNSTSQSLGGAEVQGPAAFRSLTKRKVTIKEPVLIKYQRCAPQVGYEQNI</sequence>
<organism evidence="2 3">
    <name type="scientific">Quercus lobata</name>
    <name type="common">Valley oak</name>
    <dbReference type="NCBI Taxonomy" id="97700"/>
    <lineage>
        <taxon>Eukaryota</taxon>
        <taxon>Viridiplantae</taxon>
        <taxon>Streptophyta</taxon>
        <taxon>Embryophyta</taxon>
        <taxon>Tracheophyta</taxon>
        <taxon>Spermatophyta</taxon>
        <taxon>Magnoliopsida</taxon>
        <taxon>eudicotyledons</taxon>
        <taxon>Gunneridae</taxon>
        <taxon>Pentapetalae</taxon>
        <taxon>rosids</taxon>
        <taxon>fabids</taxon>
        <taxon>Fagales</taxon>
        <taxon>Fagaceae</taxon>
        <taxon>Quercus</taxon>
    </lineage>
</organism>
<keyword evidence="3" id="KW-1185">Reference proteome</keyword>
<evidence type="ECO:0000313" key="3">
    <source>
        <dbReference type="Proteomes" id="UP000594261"/>
    </source>
</evidence>
<reference evidence="3" key="1">
    <citation type="journal article" date="2016" name="G3 (Bethesda)">
        <title>First Draft Assembly and Annotation of the Genome of a California Endemic Oak Quercus lobata Nee (Fagaceae).</title>
        <authorList>
            <person name="Sork V.L."/>
            <person name="Fitz-Gibbon S.T."/>
            <person name="Puiu D."/>
            <person name="Crepeau M."/>
            <person name="Gugger P.F."/>
            <person name="Sherman R."/>
            <person name="Stevens K."/>
            <person name="Langley C.H."/>
            <person name="Pellegrini M."/>
            <person name="Salzberg S.L."/>
        </authorList>
    </citation>
    <scope>NUCLEOTIDE SEQUENCE [LARGE SCALE GENOMIC DNA]</scope>
    <source>
        <strain evidence="3">cv. SW786</strain>
    </source>
</reference>
<feature type="region of interest" description="Disordered" evidence="1">
    <location>
        <begin position="1"/>
        <end position="92"/>
    </location>
</feature>
<feature type="compositionally biased region" description="Acidic residues" evidence="1">
    <location>
        <begin position="22"/>
        <end position="62"/>
    </location>
</feature>
<reference evidence="2" key="2">
    <citation type="submission" date="2021-01" db="UniProtKB">
        <authorList>
            <consortium name="EnsemblPlants"/>
        </authorList>
    </citation>
    <scope>IDENTIFICATION</scope>
</reference>
<feature type="compositionally biased region" description="Basic and acidic residues" evidence="1">
    <location>
        <begin position="8"/>
        <end position="21"/>
    </location>
</feature>